<gene>
    <name evidence="2" type="ORF">SOCE26_013940</name>
</gene>
<dbReference type="AlphaFoldDB" id="A0A2L0EL26"/>
<dbReference type="RefSeq" id="WP_104977872.1">
    <property type="nucleotide sequence ID" value="NZ_CP012673.1"/>
</dbReference>
<name>A0A2L0EL26_SORCE</name>
<protein>
    <recommendedName>
        <fullName evidence="1">DUF4123 domain-containing protein</fullName>
    </recommendedName>
</protein>
<proteinExistence type="predicted"/>
<dbReference type="Proteomes" id="UP000238348">
    <property type="component" value="Chromosome"/>
</dbReference>
<reference evidence="2 3" key="1">
    <citation type="submission" date="2015-09" db="EMBL/GenBank/DDBJ databases">
        <title>Sorangium comparison.</title>
        <authorList>
            <person name="Zaburannyi N."/>
            <person name="Bunk B."/>
            <person name="Overmann J."/>
            <person name="Mueller R."/>
        </authorList>
    </citation>
    <scope>NUCLEOTIDE SEQUENCE [LARGE SCALE GENOMIC DNA]</scope>
    <source>
        <strain evidence="2 3">So ce26</strain>
    </source>
</reference>
<sequence>MSSTVDEDETVFSSKEELAELLQRHEPLYAVLDAARDPAVLKLVNDSKEQARSLYDGRRGEQLAEVAPYLVRVSAGSTLFERLIWEGWGQSWGVFIACDAPFNELRRHLRRFLMVQTEGRQALYFRCYDPRVLRVFLDTATIEEQRALFGPISAFLLEGRCDMTVLRRARVGAAMPRPEAPWELLTLREAQMKVFSSELVESFIDRMATTLRFILPARDVRGVIRDEIERACRYGVVSEAEVKRYLLLTAVLGPCFDERMPWASAILRQDTDERRKLRRLERQLRLVDRRSCRRRDKRNPASP</sequence>
<evidence type="ECO:0000313" key="3">
    <source>
        <dbReference type="Proteomes" id="UP000238348"/>
    </source>
</evidence>
<dbReference type="OrthoDB" id="955748at2"/>
<organism evidence="2 3">
    <name type="scientific">Sorangium cellulosum</name>
    <name type="common">Polyangium cellulosum</name>
    <dbReference type="NCBI Taxonomy" id="56"/>
    <lineage>
        <taxon>Bacteria</taxon>
        <taxon>Pseudomonadati</taxon>
        <taxon>Myxococcota</taxon>
        <taxon>Polyangia</taxon>
        <taxon>Polyangiales</taxon>
        <taxon>Polyangiaceae</taxon>
        <taxon>Sorangium</taxon>
    </lineage>
</organism>
<dbReference type="Pfam" id="PF13503">
    <property type="entry name" value="DUF4123"/>
    <property type="match status" value="1"/>
</dbReference>
<feature type="domain" description="DUF4123" evidence="1">
    <location>
        <begin position="28"/>
        <end position="146"/>
    </location>
</feature>
<dbReference type="InterPro" id="IPR025391">
    <property type="entry name" value="DUF4123"/>
</dbReference>
<accession>A0A2L0EL26</accession>
<evidence type="ECO:0000259" key="1">
    <source>
        <dbReference type="Pfam" id="PF13503"/>
    </source>
</evidence>
<dbReference type="EMBL" id="CP012673">
    <property type="protein sequence ID" value="AUX39999.1"/>
    <property type="molecule type" value="Genomic_DNA"/>
</dbReference>
<evidence type="ECO:0000313" key="2">
    <source>
        <dbReference type="EMBL" id="AUX39999.1"/>
    </source>
</evidence>